<dbReference type="Pfam" id="PF09084">
    <property type="entry name" value="NMT1"/>
    <property type="match status" value="1"/>
</dbReference>
<dbReference type="Proteomes" id="UP000618818">
    <property type="component" value="Unassembled WGS sequence"/>
</dbReference>
<name>A0ABR8N8N4_9ACTN</name>
<gene>
    <name evidence="3" type="ORF">IEZ26_06350</name>
</gene>
<dbReference type="EMBL" id="JACXYZ010000001">
    <property type="protein sequence ID" value="MBD3924235.1"/>
    <property type="molecule type" value="Genomic_DNA"/>
</dbReference>
<dbReference type="Gene3D" id="3.40.190.10">
    <property type="entry name" value="Periplasmic binding protein-like II"/>
    <property type="match status" value="1"/>
</dbReference>
<accession>A0ABR8N8N4</accession>
<feature type="domain" description="SsuA/THI5-like" evidence="2">
    <location>
        <begin position="87"/>
        <end position="174"/>
    </location>
</feature>
<protein>
    <submittedName>
        <fullName evidence="3">ABC transporter substrate-binding protein</fullName>
    </submittedName>
</protein>
<sequence length="338" mass="36709">MTHDQQSPPAAENKPSKSSPADYQPATQADGSIRLSTAIGNRGVTQAILAGLPTPGWELEFHDVKPLPRAFRAMVNERSFHVSEMALTTLAMAIERGRPLIGIPAVLNRDFHYRSIVVRTGAGITSPADLVGRRVGVRAYSQTTGVWARGLLESEFGIDHREITWVTFEGAHVAEYDDPKHVERAPAGATILDMLAASSIDAAVIMDPQVDPAIATPLFPDANQRARSSHERDAIFPVNHVLAVDTATVEEIPDLPGQLYDLFLQSKQTYDARLAADGPVTPQDRHTLALGGIVSGDPNPFGVAANHSSCDQLLTYAHHQGLLARRMRVDELFHPSLF</sequence>
<reference evidence="3 4" key="1">
    <citation type="submission" date="2020-09" db="EMBL/GenBank/DDBJ databases">
        <title>novel species in genus Nocardioides.</title>
        <authorList>
            <person name="Zhang G."/>
        </authorList>
    </citation>
    <scope>NUCLEOTIDE SEQUENCE [LARGE SCALE GENOMIC DNA]</scope>
    <source>
        <strain evidence="3 4">KCTC 39551</strain>
    </source>
</reference>
<evidence type="ECO:0000256" key="1">
    <source>
        <dbReference type="SAM" id="MobiDB-lite"/>
    </source>
</evidence>
<feature type="compositionally biased region" description="Polar residues" evidence="1">
    <location>
        <begin position="16"/>
        <end position="28"/>
    </location>
</feature>
<keyword evidence="4" id="KW-1185">Reference proteome</keyword>
<evidence type="ECO:0000313" key="3">
    <source>
        <dbReference type="EMBL" id="MBD3924235.1"/>
    </source>
</evidence>
<evidence type="ECO:0000259" key="2">
    <source>
        <dbReference type="Pfam" id="PF09084"/>
    </source>
</evidence>
<dbReference type="SUPFAM" id="SSF53850">
    <property type="entry name" value="Periplasmic binding protein-like II"/>
    <property type="match status" value="1"/>
</dbReference>
<proteinExistence type="predicted"/>
<feature type="region of interest" description="Disordered" evidence="1">
    <location>
        <begin position="1"/>
        <end position="28"/>
    </location>
</feature>
<evidence type="ECO:0000313" key="4">
    <source>
        <dbReference type="Proteomes" id="UP000618818"/>
    </source>
</evidence>
<dbReference type="RefSeq" id="WP_191194022.1">
    <property type="nucleotide sequence ID" value="NZ_JACXYZ010000001.1"/>
</dbReference>
<organism evidence="3 4">
    <name type="scientific">Nocardioides cavernae</name>
    <dbReference type="NCBI Taxonomy" id="1921566"/>
    <lineage>
        <taxon>Bacteria</taxon>
        <taxon>Bacillati</taxon>
        <taxon>Actinomycetota</taxon>
        <taxon>Actinomycetes</taxon>
        <taxon>Propionibacteriales</taxon>
        <taxon>Nocardioidaceae</taxon>
        <taxon>Nocardioides</taxon>
    </lineage>
</organism>
<dbReference type="InterPro" id="IPR015168">
    <property type="entry name" value="SsuA/THI5"/>
</dbReference>
<comment type="caution">
    <text evidence="3">The sequence shown here is derived from an EMBL/GenBank/DDBJ whole genome shotgun (WGS) entry which is preliminary data.</text>
</comment>